<protein>
    <submittedName>
        <fullName evidence="2">Uncharacterized protein</fullName>
    </submittedName>
</protein>
<evidence type="ECO:0000256" key="1">
    <source>
        <dbReference type="SAM" id="MobiDB-lite"/>
    </source>
</evidence>
<feature type="region of interest" description="Disordered" evidence="1">
    <location>
        <begin position="176"/>
        <end position="198"/>
    </location>
</feature>
<dbReference type="Proteomes" id="UP001366503">
    <property type="component" value="Unassembled WGS sequence"/>
</dbReference>
<reference evidence="2 3" key="1">
    <citation type="submission" date="2022-12" db="EMBL/GenBank/DDBJ databases">
        <authorList>
            <person name="Muema E."/>
        </authorList>
    </citation>
    <scope>NUCLEOTIDE SEQUENCE [LARGE SCALE GENOMIC DNA]</scope>
    <source>
        <strain evidence="3">1330</strain>
    </source>
</reference>
<evidence type="ECO:0000313" key="3">
    <source>
        <dbReference type="Proteomes" id="UP001366503"/>
    </source>
</evidence>
<comment type="caution">
    <text evidence="2">The sequence shown here is derived from an EMBL/GenBank/DDBJ whole genome shotgun (WGS) entry which is preliminary data.</text>
</comment>
<organism evidence="2 3">
    <name type="scientific">Mesorhizobium argentiipisi</name>
    <dbReference type="NCBI Taxonomy" id="3015175"/>
    <lineage>
        <taxon>Bacteria</taxon>
        <taxon>Pseudomonadati</taxon>
        <taxon>Pseudomonadota</taxon>
        <taxon>Alphaproteobacteria</taxon>
        <taxon>Hyphomicrobiales</taxon>
        <taxon>Phyllobacteriaceae</taxon>
        <taxon>Mesorhizobium</taxon>
    </lineage>
</organism>
<gene>
    <name evidence="2" type="ORF">O7A05_14580</name>
</gene>
<dbReference type="RefSeq" id="WP_337093775.1">
    <property type="nucleotide sequence ID" value="NZ_JAPYKO010000009.1"/>
</dbReference>
<accession>A0ABU8KEX1</accession>
<name>A0ABU8KEX1_9HYPH</name>
<evidence type="ECO:0000313" key="2">
    <source>
        <dbReference type="EMBL" id="MEI9403384.1"/>
    </source>
</evidence>
<sequence>MVKFLNRESFCALVGMEVNTFKSLRQRGQVPAVWGDDPEREAARGFTDTATFLMMLADELYENLAISRERSAEIAARAFMVFTDRWQEVCDGSAALVDGKKPSAEILYGVVDMAGAEPICVCGAFAQIAAEFVAPSNVVTVNITRLAAKLRRRASDLGIDIEDFWHPERWPGRSSAEWKAKASTGLQTSPFCPKGRPA</sequence>
<proteinExistence type="predicted"/>
<keyword evidence="3" id="KW-1185">Reference proteome</keyword>
<dbReference type="EMBL" id="JAPYKO010000009">
    <property type="protein sequence ID" value="MEI9403384.1"/>
    <property type="molecule type" value="Genomic_DNA"/>
</dbReference>